<comment type="caution">
    <text evidence="1">The sequence shown here is derived from an EMBL/GenBank/DDBJ whole genome shotgun (WGS) entry which is preliminary data.</text>
</comment>
<reference evidence="1 2" key="1">
    <citation type="submission" date="2014-09" db="EMBL/GenBank/DDBJ databases">
        <title>Sporocytophaga myxococcoides PG-01 genome sequencing.</title>
        <authorList>
            <person name="Liu L."/>
            <person name="Gao P.J."/>
            <person name="Chen G.J."/>
            <person name="Wang L.S."/>
        </authorList>
    </citation>
    <scope>NUCLEOTIDE SEQUENCE [LARGE SCALE GENOMIC DNA]</scope>
    <source>
        <strain evidence="1 2">PG-01</strain>
    </source>
</reference>
<name>A0A098LMA1_9BACT</name>
<organism evidence="1 2">
    <name type="scientific">Sporocytophaga myxococcoides</name>
    <dbReference type="NCBI Taxonomy" id="153721"/>
    <lineage>
        <taxon>Bacteria</taxon>
        <taxon>Pseudomonadati</taxon>
        <taxon>Bacteroidota</taxon>
        <taxon>Cytophagia</taxon>
        <taxon>Cytophagales</taxon>
        <taxon>Cytophagaceae</taxon>
        <taxon>Sporocytophaga</taxon>
    </lineage>
</organism>
<keyword evidence="2" id="KW-1185">Reference proteome</keyword>
<sequence length="250" mass="29147">MISFIYQIKVQTCLLKSLIFEMKNTFKTAIILILLSTMISEASPACHLGDYLSNNAPDTNKRSIKYGVGINLIPLSLLAISPTFDYYLRNSNSLSFAARVKQSLDFPIMGHSYEYIAANELAFSFDYKINFTKNNYLYYIAPGVFYKKRWFKEMWIGYENGSQYDSNQNLENMDLDVYGLRLLLGFRRLMTNTYLDFYLGPGFTYNHWNYQITDHYGGSSYTFIPQNYSDERNRLSFHIGLNFGFLGFRK</sequence>
<evidence type="ECO:0000313" key="1">
    <source>
        <dbReference type="EMBL" id="GAL87629.1"/>
    </source>
</evidence>
<dbReference type="EMBL" id="BBLT01000015">
    <property type="protein sequence ID" value="GAL87629.1"/>
    <property type="molecule type" value="Genomic_DNA"/>
</dbReference>
<dbReference type="AlphaFoldDB" id="A0A098LMA1"/>
<accession>A0A098LMA1</accession>
<evidence type="ECO:0000313" key="2">
    <source>
        <dbReference type="Proteomes" id="UP000030185"/>
    </source>
</evidence>
<gene>
    <name evidence="1" type="ORF">MYP_4859</name>
</gene>
<proteinExistence type="predicted"/>
<dbReference type="Proteomes" id="UP000030185">
    <property type="component" value="Unassembled WGS sequence"/>
</dbReference>
<protein>
    <submittedName>
        <fullName evidence="1">Uncharacterized protein</fullName>
    </submittedName>
</protein>